<dbReference type="PANTHER" id="PTHR42800:SF1">
    <property type="entry name" value="EXOINULINASE INUD (AFU_ORTHOLOGUE AFUA_5G00480)"/>
    <property type="match status" value="1"/>
</dbReference>
<dbReference type="SUPFAM" id="SSF75005">
    <property type="entry name" value="Arabinanase/levansucrase/invertase"/>
    <property type="match status" value="1"/>
</dbReference>
<dbReference type="GO" id="GO:0005737">
    <property type="term" value="C:cytoplasm"/>
    <property type="evidence" value="ECO:0007669"/>
    <property type="project" value="TreeGrafter"/>
</dbReference>
<sequence length="220" mass="25607">MKKLLMVIFLVVFSCLSTVTAQKDILMEDKSREFLLQKRYLNFPVKNGTDKRLIRLVIDDKVVREFDIELAPDEADFWVFLDVREFKGKKAILRIDKYEPAKSKGFDSIYQADTFIGEENLYREKLRPQFHFTSRRGWNNDSNGMVYYDGEYHLFYQHNPYGWNWGNMTWGHAVSKDMVNWTELGDAIHPDHLGTIFSGSAVVDVNNTAGFQTGSEKVIV</sequence>
<name>X0XXK5_9ZZZZ</name>
<protein>
    <recommendedName>
        <fullName evidence="7">Glycosyl hydrolase family 32 N-terminal domain-containing protein</fullName>
    </recommendedName>
</protein>
<dbReference type="InterPro" id="IPR032313">
    <property type="entry name" value="DUF4980"/>
</dbReference>
<feature type="domain" description="DUF4980" evidence="5">
    <location>
        <begin position="37"/>
        <end position="128"/>
    </location>
</feature>
<accession>X0XXK5</accession>
<dbReference type="EMBL" id="BARS01051715">
    <property type="protein sequence ID" value="GAG48065.1"/>
    <property type="molecule type" value="Genomic_DNA"/>
</dbReference>
<dbReference type="InterPro" id="IPR013148">
    <property type="entry name" value="Glyco_hydro_32_N"/>
</dbReference>
<evidence type="ECO:0008006" key="7">
    <source>
        <dbReference type="Google" id="ProtNLM"/>
    </source>
</evidence>
<evidence type="ECO:0000313" key="6">
    <source>
        <dbReference type="EMBL" id="GAG48065.1"/>
    </source>
</evidence>
<comment type="similarity">
    <text evidence="1">Belongs to the glycosyl hydrolase 32 family.</text>
</comment>
<dbReference type="Pfam" id="PF00251">
    <property type="entry name" value="Glyco_hydro_32N"/>
    <property type="match status" value="1"/>
</dbReference>
<evidence type="ECO:0000256" key="1">
    <source>
        <dbReference type="ARBA" id="ARBA00009902"/>
    </source>
</evidence>
<dbReference type="GO" id="GO:0004575">
    <property type="term" value="F:sucrose alpha-glucosidase activity"/>
    <property type="evidence" value="ECO:0007669"/>
    <property type="project" value="TreeGrafter"/>
</dbReference>
<evidence type="ECO:0000256" key="3">
    <source>
        <dbReference type="ARBA" id="ARBA00023295"/>
    </source>
</evidence>
<feature type="domain" description="Glycosyl hydrolase family 32 N-terminal" evidence="4">
    <location>
        <begin position="131"/>
        <end position="216"/>
    </location>
</feature>
<comment type="caution">
    <text evidence="6">The sequence shown here is derived from an EMBL/GenBank/DDBJ whole genome shotgun (WGS) entry which is preliminary data.</text>
</comment>
<dbReference type="Gene3D" id="2.115.10.20">
    <property type="entry name" value="Glycosyl hydrolase domain, family 43"/>
    <property type="match status" value="1"/>
</dbReference>
<gene>
    <name evidence="6" type="ORF">S01H1_76977</name>
</gene>
<dbReference type="PROSITE" id="PS51257">
    <property type="entry name" value="PROKAR_LIPOPROTEIN"/>
    <property type="match status" value="1"/>
</dbReference>
<evidence type="ECO:0000259" key="4">
    <source>
        <dbReference type="Pfam" id="PF00251"/>
    </source>
</evidence>
<keyword evidence="2" id="KW-0378">Hydrolase</keyword>
<dbReference type="Pfam" id="PF16352">
    <property type="entry name" value="DUF4980"/>
    <property type="match status" value="1"/>
</dbReference>
<dbReference type="InterPro" id="IPR023296">
    <property type="entry name" value="Glyco_hydro_beta-prop_sf"/>
</dbReference>
<keyword evidence="3" id="KW-0326">Glycosidase</keyword>
<proteinExistence type="inferred from homology"/>
<organism evidence="6">
    <name type="scientific">marine sediment metagenome</name>
    <dbReference type="NCBI Taxonomy" id="412755"/>
    <lineage>
        <taxon>unclassified sequences</taxon>
        <taxon>metagenomes</taxon>
        <taxon>ecological metagenomes</taxon>
    </lineage>
</organism>
<dbReference type="PANTHER" id="PTHR42800">
    <property type="entry name" value="EXOINULINASE INUD (AFU_ORTHOLOGUE AFUA_5G00480)"/>
    <property type="match status" value="1"/>
</dbReference>
<dbReference type="AlphaFoldDB" id="X0XXK5"/>
<feature type="non-terminal residue" evidence="6">
    <location>
        <position position="220"/>
    </location>
</feature>
<evidence type="ECO:0000256" key="2">
    <source>
        <dbReference type="ARBA" id="ARBA00022801"/>
    </source>
</evidence>
<dbReference type="GO" id="GO:0005987">
    <property type="term" value="P:sucrose catabolic process"/>
    <property type="evidence" value="ECO:0007669"/>
    <property type="project" value="TreeGrafter"/>
</dbReference>
<reference evidence="6" key="1">
    <citation type="journal article" date="2014" name="Front. Microbiol.">
        <title>High frequency of phylogenetically diverse reductive dehalogenase-homologous genes in deep subseafloor sedimentary metagenomes.</title>
        <authorList>
            <person name="Kawai M."/>
            <person name="Futagami T."/>
            <person name="Toyoda A."/>
            <person name="Takaki Y."/>
            <person name="Nishi S."/>
            <person name="Hori S."/>
            <person name="Arai W."/>
            <person name="Tsubouchi T."/>
            <person name="Morono Y."/>
            <person name="Uchiyama I."/>
            <person name="Ito T."/>
            <person name="Fujiyama A."/>
            <person name="Inagaki F."/>
            <person name="Takami H."/>
        </authorList>
    </citation>
    <scope>NUCLEOTIDE SEQUENCE</scope>
    <source>
        <strain evidence="6">Expedition CK06-06</strain>
    </source>
</reference>
<evidence type="ECO:0000259" key="5">
    <source>
        <dbReference type="Pfam" id="PF16352"/>
    </source>
</evidence>